<keyword evidence="1" id="KW-0560">Oxidoreductase</keyword>
<gene>
    <name evidence="3" type="ORF">F4V91_22260</name>
</gene>
<evidence type="ECO:0000259" key="2">
    <source>
        <dbReference type="Pfam" id="PF01266"/>
    </source>
</evidence>
<reference evidence="3 4" key="1">
    <citation type="submission" date="2019-09" db="EMBL/GenBank/DDBJ databases">
        <title>Genome sequencing of Ng87 strain.</title>
        <authorList>
            <person name="Karasev E.S."/>
            <person name="Andronov E."/>
        </authorList>
    </citation>
    <scope>NUCLEOTIDE SEQUENCE [LARGE SCALE GENOMIC DNA]</scope>
    <source>
        <strain evidence="3 4">Ng87</strain>
    </source>
</reference>
<accession>A0A6A1TWJ8</accession>
<dbReference type="Gene3D" id="3.30.9.10">
    <property type="entry name" value="D-Amino Acid Oxidase, subunit A, domain 2"/>
    <property type="match status" value="1"/>
</dbReference>
<dbReference type="GO" id="GO:0005737">
    <property type="term" value="C:cytoplasm"/>
    <property type="evidence" value="ECO:0007669"/>
    <property type="project" value="TreeGrafter"/>
</dbReference>
<dbReference type="SUPFAM" id="SSF51905">
    <property type="entry name" value="FAD/NAD(P)-binding domain"/>
    <property type="match status" value="1"/>
</dbReference>
<organism evidence="3 4">
    <name type="scientific">Neorhizobium galegae</name>
    <name type="common">Rhizobium galegae</name>
    <dbReference type="NCBI Taxonomy" id="399"/>
    <lineage>
        <taxon>Bacteria</taxon>
        <taxon>Pseudomonadati</taxon>
        <taxon>Pseudomonadota</taxon>
        <taxon>Alphaproteobacteria</taxon>
        <taxon>Hyphomicrobiales</taxon>
        <taxon>Rhizobiaceae</taxon>
        <taxon>Rhizobium/Agrobacterium group</taxon>
        <taxon>Neorhizobium</taxon>
    </lineage>
</organism>
<dbReference type="PANTHER" id="PTHR13847:SF281">
    <property type="entry name" value="FAD DEPENDENT OXIDOREDUCTASE DOMAIN-CONTAINING PROTEIN"/>
    <property type="match status" value="1"/>
</dbReference>
<dbReference type="InterPro" id="IPR006076">
    <property type="entry name" value="FAD-dep_OxRdtase"/>
</dbReference>
<sequence length="431" mass="46031">MMMEIGSLWEAITPAAPKCAKLTDAITADVVVVGAGFLGLSSALHAAKAGLDVVLLESHQPGFGASGRNTGFVVPSLKTSLGPAEVVAALGADHAGRLLKLVAGSGRAVFDLISRYDIDCDAVQNGWLQPAHSRAAEEVLHGRMPRLVAAGVDAEWLDRDAMLKRTGLPSLHGGIRVASGGQITPLAYAYGLARAAISAGVRLFGDSPVKSIEPDGQGWRVRTAAGEVRARRVLMTTNALIGNLLPELRASIIPARVFQIATQPLPLPLRETLLPDMAPVADTRRHTFALRWSPDGRLVTGGMVPPLPGRMALARRLFANRLRRMVPDLTEVRVEYSWTGMIAGTLDFLPRMMRIKPGIDAVIGCNGRGVALTTALGREIGPWLAGRMADADLTLPLTAPRPLPFSRISGLGPHLILPVWEARDAFEARFR</sequence>
<dbReference type="AlphaFoldDB" id="A0A6A1TWJ8"/>
<dbReference type="InterPro" id="IPR036188">
    <property type="entry name" value="FAD/NAD-bd_sf"/>
</dbReference>
<dbReference type="EMBL" id="VZUL01000002">
    <property type="protein sequence ID" value="KAB1088858.1"/>
    <property type="molecule type" value="Genomic_DNA"/>
</dbReference>
<proteinExistence type="predicted"/>
<evidence type="ECO:0000313" key="3">
    <source>
        <dbReference type="EMBL" id="KAB1088858.1"/>
    </source>
</evidence>
<feature type="domain" description="FAD dependent oxidoreductase" evidence="2">
    <location>
        <begin position="29"/>
        <end position="380"/>
    </location>
</feature>
<dbReference type="Pfam" id="PF01266">
    <property type="entry name" value="DAO"/>
    <property type="match status" value="1"/>
</dbReference>
<evidence type="ECO:0000256" key="1">
    <source>
        <dbReference type="ARBA" id="ARBA00023002"/>
    </source>
</evidence>
<dbReference type="PANTHER" id="PTHR13847">
    <property type="entry name" value="SARCOSINE DEHYDROGENASE-RELATED"/>
    <property type="match status" value="1"/>
</dbReference>
<comment type="caution">
    <text evidence="3">The sequence shown here is derived from an EMBL/GenBank/DDBJ whole genome shotgun (WGS) entry which is preliminary data.</text>
</comment>
<protein>
    <submittedName>
        <fullName evidence="3">FAD-binding oxidoreductase</fullName>
    </submittedName>
</protein>
<evidence type="ECO:0000313" key="4">
    <source>
        <dbReference type="Proteomes" id="UP000386575"/>
    </source>
</evidence>
<dbReference type="PRINTS" id="PR00411">
    <property type="entry name" value="PNDRDTASEI"/>
</dbReference>
<dbReference type="Gene3D" id="3.50.50.60">
    <property type="entry name" value="FAD/NAD(P)-binding domain"/>
    <property type="match status" value="1"/>
</dbReference>
<dbReference type="GO" id="GO:0016491">
    <property type="term" value="F:oxidoreductase activity"/>
    <property type="evidence" value="ECO:0007669"/>
    <property type="project" value="UniProtKB-KW"/>
</dbReference>
<dbReference type="Proteomes" id="UP000386575">
    <property type="component" value="Unassembled WGS sequence"/>
</dbReference>
<name>A0A6A1TWJ8_NEOGA</name>